<sequence length="294" mass="32395">MPDPDSSSSAASSSEDESSSSESEEETRTSSNKPNKRARTESQNNDETPVVAPPPLSVAPPVTSTESQAHRTQTARHKKIIVLLDLARLETVKNRRDTYELLNCDDHRDLCTRKLKKDPKQYRPDICHQELLALIDSPLNKAGCLQVYIKTTSNVLVEIHPSIRIPRTYKRFSGLMVQLLHKMKIKASGSSTTLMKVIKNPFSRHLPAGTRVYGMSVGGKLYSPMSLAQAVLSDDPEGDDPPVCFIIGAMAAGHITKDDHPYIEEMFSVSEYPLSGAAAISRILGGIENRWGIV</sequence>
<dbReference type="InterPro" id="IPR005304">
    <property type="entry name" value="Rbsml_bgen_MeTrfase_EMG1/NEP1"/>
</dbReference>
<evidence type="ECO:0000256" key="8">
    <source>
        <dbReference type="ARBA" id="ARBA00022730"/>
    </source>
</evidence>
<gene>
    <name evidence="12" type="ORF">DBRI00130_LOCUS37531</name>
</gene>
<dbReference type="AlphaFoldDB" id="A0A6S8XKM1"/>
<reference evidence="12" key="1">
    <citation type="submission" date="2021-01" db="EMBL/GenBank/DDBJ databases">
        <authorList>
            <person name="Corre E."/>
            <person name="Pelletier E."/>
            <person name="Niang G."/>
            <person name="Scheremetjew M."/>
            <person name="Finn R."/>
            <person name="Kale V."/>
            <person name="Holt S."/>
            <person name="Cochrane G."/>
            <person name="Meng A."/>
            <person name="Brown T."/>
            <person name="Cohen L."/>
        </authorList>
    </citation>
    <scope>NUCLEOTIDE SEQUENCE</scope>
    <source>
        <strain evidence="12">GSO104</strain>
    </source>
</reference>
<dbReference type="PANTHER" id="PTHR12636">
    <property type="entry name" value="NEP1/MRA1"/>
    <property type="match status" value="1"/>
</dbReference>
<keyword evidence="5" id="KW-0489">Methyltransferase</keyword>
<evidence type="ECO:0000256" key="3">
    <source>
        <dbReference type="ARBA" id="ARBA00022517"/>
    </source>
</evidence>
<feature type="region of interest" description="Disordered" evidence="11">
    <location>
        <begin position="1"/>
        <end position="74"/>
    </location>
</feature>
<comment type="similarity">
    <text evidence="2">Belongs to the class IV-like SAM-binding methyltransferase superfamily. RNA methyltransferase NEP1 family.</text>
</comment>
<evidence type="ECO:0000256" key="9">
    <source>
        <dbReference type="ARBA" id="ARBA00022884"/>
    </source>
</evidence>
<evidence type="ECO:0000256" key="10">
    <source>
        <dbReference type="ARBA" id="ARBA00023242"/>
    </source>
</evidence>
<name>A0A6S8XKM1_9STRA</name>
<dbReference type="InterPro" id="IPR029026">
    <property type="entry name" value="tRNA_m1G_MTases_N"/>
</dbReference>
<evidence type="ECO:0000256" key="2">
    <source>
        <dbReference type="ARBA" id="ARBA00008115"/>
    </source>
</evidence>
<dbReference type="FunFam" id="3.40.1280.10:FF:000003">
    <property type="entry name" value="Ribosomal RNA small subunit methyltransferase"/>
    <property type="match status" value="1"/>
</dbReference>
<dbReference type="GO" id="GO:0019843">
    <property type="term" value="F:rRNA binding"/>
    <property type="evidence" value="ECO:0007669"/>
    <property type="project" value="UniProtKB-KW"/>
</dbReference>
<evidence type="ECO:0000256" key="7">
    <source>
        <dbReference type="ARBA" id="ARBA00022691"/>
    </source>
</evidence>
<dbReference type="EMBL" id="HBNS01049113">
    <property type="protein sequence ID" value="CAE4650206.1"/>
    <property type="molecule type" value="Transcribed_RNA"/>
</dbReference>
<keyword evidence="7" id="KW-0949">S-adenosyl-L-methionine</keyword>
<evidence type="ECO:0000256" key="4">
    <source>
        <dbReference type="ARBA" id="ARBA00022552"/>
    </source>
</evidence>
<evidence type="ECO:0000256" key="5">
    <source>
        <dbReference type="ARBA" id="ARBA00022603"/>
    </source>
</evidence>
<accession>A0A6S8XKM1</accession>
<evidence type="ECO:0000256" key="6">
    <source>
        <dbReference type="ARBA" id="ARBA00022679"/>
    </source>
</evidence>
<dbReference type="Gene3D" id="3.40.1280.10">
    <property type="match status" value="1"/>
</dbReference>
<keyword evidence="3" id="KW-0690">Ribosome biogenesis</keyword>
<keyword evidence="9" id="KW-0694">RNA-binding</keyword>
<dbReference type="GO" id="GO:0032040">
    <property type="term" value="C:small-subunit processome"/>
    <property type="evidence" value="ECO:0007669"/>
    <property type="project" value="TreeGrafter"/>
</dbReference>
<keyword evidence="10" id="KW-0539">Nucleus</keyword>
<evidence type="ECO:0008006" key="13">
    <source>
        <dbReference type="Google" id="ProtNLM"/>
    </source>
</evidence>
<dbReference type="InterPro" id="IPR029028">
    <property type="entry name" value="Alpha/beta_knot_MTases"/>
</dbReference>
<keyword evidence="6" id="KW-0808">Transferase</keyword>
<comment type="subcellular location">
    <subcellularLocation>
        <location evidence="1">Nucleus</location>
        <location evidence="1">Nucleolus</location>
    </subcellularLocation>
</comment>
<dbReference type="GO" id="GO:0070475">
    <property type="term" value="P:rRNA base methylation"/>
    <property type="evidence" value="ECO:0007669"/>
    <property type="project" value="InterPro"/>
</dbReference>
<dbReference type="Pfam" id="PF03587">
    <property type="entry name" value="EMG1"/>
    <property type="match status" value="1"/>
</dbReference>
<organism evidence="12">
    <name type="scientific">Ditylum brightwellii</name>
    <dbReference type="NCBI Taxonomy" id="49249"/>
    <lineage>
        <taxon>Eukaryota</taxon>
        <taxon>Sar</taxon>
        <taxon>Stramenopiles</taxon>
        <taxon>Ochrophyta</taxon>
        <taxon>Bacillariophyta</taxon>
        <taxon>Mediophyceae</taxon>
        <taxon>Lithodesmiophycidae</taxon>
        <taxon>Lithodesmiales</taxon>
        <taxon>Lithodesmiaceae</taxon>
        <taxon>Ditylum</taxon>
    </lineage>
</organism>
<keyword evidence="4" id="KW-0698">rRNA processing</keyword>
<dbReference type="GO" id="GO:0070037">
    <property type="term" value="F:rRNA (pseudouridine) methyltransferase activity"/>
    <property type="evidence" value="ECO:0007669"/>
    <property type="project" value="InterPro"/>
</dbReference>
<evidence type="ECO:0000256" key="11">
    <source>
        <dbReference type="SAM" id="MobiDB-lite"/>
    </source>
</evidence>
<feature type="compositionally biased region" description="Acidic residues" evidence="11">
    <location>
        <begin position="14"/>
        <end position="25"/>
    </location>
</feature>
<evidence type="ECO:0000313" key="12">
    <source>
        <dbReference type="EMBL" id="CAE4650206.1"/>
    </source>
</evidence>
<dbReference type="PANTHER" id="PTHR12636:SF5">
    <property type="entry name" value="RIBOSOMAL RNA SMALL SUBUNIT METHYLTRANSFERASE NEP1"/>
    <property type="match status" value="1"/>
</dbReference>
<proteinExistence type="inferred from homology"/>
<evidence type="ECO:0000256" key="1">
    <source>
        <dbReference type="ARBA" id="ARBA00004604"/>
    </source>
</evidence>
<dbReference type="CDD" id="cd18088">
    <property type="entry name" value="Nep1-like"/>
    <property type="match status" value="1"/>
</dbReference>
<keyword evidence="8" id="KW-0699">rRNA-binding</keyword>
<dbReference type="SUPFAM" id="SSF75217">
    <property type="entry name" value="alpha/beta knot"/>
    <property type="match status" value="1"/>
</dbReference>
<protein>
    <recommendedName>
        <fullName evidence="13">Ribosomal RNA small subunit methyltransferase NEP1</fullName>
    </recommendedName>
</protein>
<feature type="compositionally biased region" description="Low complexity" evidence="11">
    <location>
        <begin position="1"/>
        <end position="13"/>
    </location>
</feature>